<gene>
    <name evidence="9 12" type="primary">mfd</name>
    <name evidence="12" type="ORF">E3J62_12280</name>
</gene>
<dbReference type="Gene3D" id="3.30.2060.10">
    <property type="entry name" value="Penicillin-binding protein 1b domain"/>
    <property type="match status" value="1"/>
</dbReference>
<dbReference type="AlphaFoldDB" id="A0A523UMU7"/>
<dbReference type="GO" id="GO:0003684">
    <property type="term" value="F:damaged DNA binding"/>
    <property type="evidence" value="ECO:0007669"/>
    <property type="project" value="InterPro"/>
</dbReference>
<accession>A0A523UMU7</accession>
<keyword evidence="8 9" id="KW-0234">DNA repair</keyword>
<keyword evidence="1 9" id="KW-0963">Cytoplasm</keyword>
<dbReference type="GO" id="GO:0016787">
    <property type="term" value="F:hydrolase activity"/>
    <property type="evidence" value="ECO:0007669"/>
    <property type="project" value="UniProtKB-KW"/>
</dbReference>
<keyword evidence="5" id="KW-0347">Helicase</keyword>
<evidence type="ECO:0000259" key="11">
    <source>
        <dbReference type="PROSITE" id="PS51194"/>
    </source>
</evidence>
<dbReference type="PROSITE" id="PS51192">
    <property type="entry name" value="HELICASE_ATP_BIND_1"/>
    <property type="match status" value="1"/>
</dbReference>
<dbReference type="Proteomes" id="UP000315525">
    <property type="component" value="Unassembled WGS sequence"/>
</dbReference>
<dbReference type="EC" id="3.6.4.-" evidence="9"/>
<dbReference type="SMART" id="SM00487">
    <property type="entry name" value="DEXDc"/>
    <property type="match status" value="1"/>
</dbReference>
<keyword evidence="2 9" id="KW-0547">Nucleotide-binding</keyword>
<dbReference type="InterPro" id="IPR036101">
    <property type="entry name" value="CarD-like/TRCF_RID_sf"/>
</dbReference>
<dbReference type="InterPro" id="IPR004576">
    <property type="entry name" value="Mfd"/>
</dbReference>
<evidence type="ECO:0000256" key="2">
    <source>
        <dbReference type="ARBA" id="ARBA00022741"/>
    </source>
</evidence>
<keyword evidence="7 9" id="KW-0238">DNA-binding</keyword>
<dbReference type="InterPro" id="IPR005118">
    <property type="entry name" value="TRCF_C"/>
</dbReference>
<feature type="domain" description="Helicase C-terminal" evidence="11">
    <location>
        <begin position="718"/>
        <end position="871"/>
    </location>
</feature>
<dbReference type="Gene3D" id="3.90.1150.50">
    <property type="entry name" value="Transcription-repair-coupling factor, D7 domain"/>
    <property type="match status" value="1"/>
</dbReference>
<comment type="similarity">
    <text evidence="9">In the C-terminal section; belongs to the helicase family. RecG subfamily.</text>
</comment>
<comment type="similarity">
    <text evidence="9">In the N-terminal section; belongs to the UvrB family.</text>
</comment>
<dbReference type="SUPFAM" id="SSF52540">
    <property type="entry name" value="P-loop containing nucleoside triphosphate hydrolases"/>
    <property type="match status" value="4"/>
</dbReference>
<dbReference type="SMART" id="SM00982">
    <property type="entry name" value="TRCF"/>
    <property type="match status" value="1"/>
</dbReference>
<dbReference type="GO" id="GO:0006355">
    <property type="term" value="P:regulation of DNA-templated transcription"/>
    <property type="evidence" value="ECO:0007669"/>
    <property type="project" value="UniProtKB-UniRule"/>
</dbReference>
<dbReference type="GO" id="GO:0005737">
    <property type="term" value="C:cytoplasm"/>
    <property type="evidence" value="ECO:0007669"/>
    <property type="project" value="UniProtKB-SubCell"/>
</dbReference>
<evidence type="ECO:0000256" key="9">
    <source>
        <dbReference type="HAMAP-Rule" id="MF_00969"/>
    </source>
</evidence>
<reference evidence="12 13" key="1">
    <citation type="submission" date="2019-03" db="EMBL/GenBank/DDBJ databases">
        <title>Metabolic potential of uncultured bacteria and archaea associated with petroleum seepage in deep-sea sediments.</title>
        <authorList>
            <person name="Dong X."/>
            <person name="Hubert C."/>
        </authorList>
    </citation>
    <scope>NUCLEOTIDE SEQUENCE [LARGE SCALE GENOMIC DNA]</scope>
    <source>
        <strain evidence="12">E44_bin18</strain>
    </source>
</reference>
<dbReference type="SMART" id="SM01058">
    <property type="entry name" value="CarD_TRCF"/>
    <property type="match status" value="1"/>
</dbReference>
<dbReference type="PANTHER" id="PTHR47964">
    <property type="entry name" value="ATP-DEPENDENT DNA HELICASE HOMOLOG RECG, CHLOROPLASTIC"/>
    <property type="match status" value="1"/>
</dbReference>
<dbReference type="SUPFAM" id="SSF143517">
    <property type="entry name" value="TRCF domain-like"/>
    <property type="match status" value="1"/>
</dbReference>
<keyword evidence="4 9" id="KW-0378">Hydrolase</keyword>
<keyword evidence="6 9" id="KW-0067">ATP-binding</keyword>
<dbReference type="Pfam" id="PF03461">
    <property type="entry name" value="TRCF"/>
    <property type="match status" value="1"/>
</dbReference>
<dbReference type="InterPro" id="IPR001650">
    <property type="entry name" value="Helicase_C-like"/>
</dbReference>
<comment type="function">
    <text evidence="9">Couples transcription and DNA repair by recognizing RNA polymerase (RNAP) stalled at DNA lesions. Mediates ATP-dependent release of RNAP and its truncated transcript from the DNA, and recruitment of nucleotide excision repair machinery to the damaged site.</text>
</comment>
<sequence>MIPLREIVDRASHSPSFEGILSALRSGKRRLSVSGLTGSAKPLLAALIWETIGNPVLLTVAEEDEAFTFYHDLLSLTAAAFSLPSRPEDVEPSLETAEQRICALHGALEPGTAAIVATPRAILQPVISPDLFRGLIQSISKGDQIDRDKLIEALSDSGFERMSAVENVGEMAVRGGIVDVYPFDTENPFRIEFSADVIESIREFDPLTQRSISFLNRIRVLPFREPLPQDDSGKPFVGFSEYINPRWVILFDETWLLSAEVEDSDSNDQAFDPSSLERLQSSHPTIVLSARAELDVPLKPQTHYEKNLQLLKKDLENLRQEGYATFVLSQSEGQKERMTEVLSETEVGVVVGILSSGFLLQDAHLAVFTEKDIFGREPRRRRPKFKAGIPIESLLTLKPGDIVVHTDYGIARFEGIERVNVRGAESDCLFLKYAGADKIFVPIENMHLVQRYVGSHERPPALTKLGTKSWEKTKNKARKAVLDMTRELLDIYAARAAMKGMASPEDVPWQAELEASFVFDETEDQLETLAEIKKDMESERPMDRLICGEVGYGKTEVALRAAFKAVMAEKQVALLAPTTILAQQHYNTFCERLKRFPIRCEVISRFKTSAEQKRLLRELSEEKIEIIIGTHRLLSDDIVFSDLGLLIIDEEQRFGVRHKEKIKKLRKLVDVLTMSATPIPRTLYMSLVGVRDMSTIDTAPKGRLSVHTEVSPWDEELIVEYILREIDRGGQVYFVHNRVQTIDSMASFIHGLLPQLKIGVAHGQMRERELESVIVDFLDRCYDVLITSTIIESGMDIPNVNTMIINRGDKFGLAQLHQLRGRVGRSDRRAYCLILIPKGRRITREARERLSAILSYRELGSGYKLALRDLEIRGAGNLLGPEQHGYIHAVGYDLYCQLLAETVSELKGELPERKVITSISLDCDAYIPNSYIPDAQHKIALYKRLVAISSEQRLAEIRDELVDRFGPAPEVCQNLLDGVEVRILASKLGIRRVALSGRWAELHFEKSFDPGSETMGRVLKSWPAPIQFFTERGLMMRVALGDEGLKRFNIIKKLLHLLE</sequence>
<dbReference type="GO" id="GO:0005524">
    <property type="term" value="F:ATP binding"/>
    <property type="evidence" value="ECO:0007669"/>
    <property type="project" value="UniProtKB-UniRule"/>
</dbReference>
<dbReference type="InterPro" id="IPR041471">
    <property type="entry name" value="UvrB_inter"/>
</dbReference>
<name>A0A523UMU7_UNCT6</name>
<evidence type="ECO:0000256" key="1">
    <source>
        <dbReference type="ARBA" id="ARBA00022490"/>
    </source>
</evidence>
<comment type="caution">
    <text evidence="12">The sequence shown here is derived from an EMBL/GenBank/DDBJ whole genome shotgun (WGS) entry which is preliminary data.</text>
</comment>
<protein>
    <recommendedName>
        <fullName evidence="9">Transcription-repair-coupling factor</fullName>
        <shortName evidence="9">TRCF</shortName>
        <ecNumber evidence="9">3.6.4.-</ecNumber>
    </recommendedName>
</protein>
<dbReference type="Pfam" id="PF00271">
    <property type="entry name" value="Helicase_C"/>
    <property type="match status" value="1"/>
</dbReference>
<dbReference type="Gene3D" id="3.40.50.300">
    <property type="entry name" value="P-loop containing nucleotide triphosphate hydrolases"/>
    <property type="match status" value="2"/>
</dbReference>
<evidence type="ECO:0000313" key="12">
    <source>
        <dbReference type="EMBL" id="TET43815.1"/>
    </source>
</evidence>
<organism evidence="12 13">
    <name type="scientific">candidate division TA06 bacterium</name>
    <dbReference type="NCBI Taxonomy" id="2250710"/>
    <lineage>
        <taxon>Bacteria</taxon>
        <taxon>Bacteria division TA06</taxon>
    </lineage>
</organism>
<evidence type="ECO:0000256" key="4">
    <source>
        <dbReference type="ARBA" id="ARBA00022801"/>
    </source>
</evidence>
<dbReference type="GO" id="GO:0003678">
    <property type="term" value="F:DNA helicase activity"/>
    <property type="evidence" value="ECO:0007669"/>
    <property type="project" value="TreeGrafter"/>
</dbReference>
<dbReference type="InterPro" id="IPR011545">
    <property type="entry name" value="DEAD/DEAH_box_helicase_dom"/>
</dbReference>
<evidence type="ECO:0000256" key="6">
    <source>
        <dbReference type="ARBA" id="ARBA00022840"/>
    </source>
</evidence>
<dbReference type="SUPFAM" id="SSF141259">
    <property type="entry name" value="CarD-like"/>
    <property type="match status" value="1"/>
</dbReference>
<dbReference type="NCBIfam" id="TIGR00580">
    <property type="entry name" value="mfd"/>
    <property type="match status" value="1"/>
</dbReference>
<comment type="subcellular location">
    <subcellularLocation>
        <location evidence="9">Cytoplasm</location>
    </subcellularLocation>
</comment>
<evidence type="ECO:0000259" key="10">
    <source>
        <dbReference type="PROSITE" id="PS51192"/>
    </source>
</evidence>
<dbReference type="InterPro" id="IPR047112">
    <property type="entry name" value="RecG/Mfd"/>
</dbReference>
<dbReference type="Gene3D" id="2.40.10.170">
    <property type="match status" value="1"/>
</dbReference>
<keyword evidence="3 9" id="KW-0227">DNA damage</keyword>
<dbReference type="InterPro" id="IPR003711">
    <property type="entry name" value="CarD-like/TRCF_RID"/>
</dbReference>
<feature type="domain" description="Helicase ATP-binding" evidence="10">
    <location>
        <begin position="535"/>
        <end position="696"/>
    </location>
</feature>
<dbReference type="PANTHER" id="PTHR47964:SF1">
    <property type="entry name" value="ATP-DEPENDENT DNA HELICASE HOMOLOG RECG, CHLOROPLASTIC"/>
    <property type="match status" value="1"/>
</dbReference>
<evidence type="ECO:0000256" key="3">
    <source>
        <dbReference type="ARBA" id="ARBA00022763"/>
    </source>
</evidence>
<dbReference type="InterPro" id="IPR037235">
    <property type="entry name" value="TRCF-like_C_D7"/>
</dbReference>
<dbReference type="PROSITE" id="PS51194">
    <property type="entry name" value="HELICASE_CTER"/>
    <property type="match status" value="1"/>
</dbReference>
<dbReference type="EMBL" id="SOJN01000147">
    <property type="protein sequence ID" value="TET43815.1"/>
    <property type="molecule type" value="Genomic_DNA"/>
</dbReference>
<evidence type="ECO:0000256" key="7">
    <source>
        <dbReference type="ARBA" id="ARBA00023125"/>
    </source>
</evidence>
<dbReference type="Pfam" id="PF02559">
    <property type="entry name" value="CarD_TRCF_RID"/>
    <property type="match status" value="1"/>
</dbReference>
<evidence type="ECO:0000256" key="5">
    <source>
        <dbReference type="ARBA" id="ARBA00022806"/>
    </source>
</evidence>
<evidence type="ECO:0000256" key="8">
    <source>
        <dbReference type="ARBA" id="ARBA00023204"/>
    </source>
</evidence>
<dbReference type="Gene3D" id="3.40.50.11180">
    <property type="match status" value="1"/>
</dbReference>
<proteinExistence type="inferred from homology"/>
<dbReference type="GO" id="GO:0000716">
    <property type="term" value="P:transcription-coupled nucleotide-excision repair, DNA damage recognition"/>
    <property type="evidence" value="ECO:0007669"/>
    <property type="project" value="UniProtKB-UniRule"/>
</dbReference>
<dbReference type="InterPro" id="IPR027417">
    <property type="entry name" value="P-loop_NTPase"/>
</dbReference>
<evidence type="ECO:0000313" key="13">
    <source>
        <dbReference type="Proteomes" id="UP000315525"/>
    </source>
</evidence>
<dbReference type="CDD" id="cd17991">
    <property type="entry name" value="DEXHc_TRCF"/>
    <property type="match status" value="1"/>
</dbReference>
<dbReference type="HAMAP" id="MF_00969">
    <property type="entry name" value="TRCF"/>
    <property type="match status" value="1"/>
</dbReference>
<dbReference type="SMART" id="SM00490">
    <property type="entry name" value="HELICc"/>
    <property type="match status" value="1"/>
</dbReference>
<dbReference type="Pfam" id="PF17757">
    <property type="entry name" value="UvrB_inter"/>
    <property type="match status" value="1"/>
</dbReference>
<dbReference type="InterPro" id="IPR014001">
    <property type="entry name" value="Helicase_ATP-bd"/>
</dbReference>
<dbReference type="Pfam" id="PF00270">
    <property type="entry name" value="DEAD"/>
    <property type="match status" value="1"/>
</dbReference>